<dbReference type="Gene3D" id="3.30.9.10">
    <property type="entry name" value="D-Amino Acid Oxidase, subunit A, domain 2"/>
    <property type="match status" value="1"/>
</dbReference>
<feature type="domain" description="FAD dependent oxidoreductase" evidence="5">
    <location>
        <begin position="7"/>
        <end position="377"/>
    </location>
</feature>
<dbReference type="SUPFAM" id="SSF51905">
    <property type="entry name" value="FAD/NAD(P)-binding domain"/>
    <property type="match status" value="1"/>
</dbReference>
<evidence type="ECO:0000256" key="4">
    <source>
        <dbReference type="ARBA" id="ARBA00023002"/>
    </source>
</evidence>
<accession>A0A1X7GLV7</accession>
<dbReference type="AlphaFoldDB" id="A0A1X7GLV7"/>
<name>A0A1X7GLV7_9HYPH</name>
<dbReference type="Pfam" id="PF01266">
    <property type="entry name" value="DAO"/>
    <property type="match status" value="1"/>
</dbReference>
<keyword evidence="2" id="KW-0285">Flavoprotein</keyword>
<evidence type="ECO:0000256" key="1">
    <source>
        <dbReference type="ARBA" id="ARBA00001974"/>
    </source>
</evidence>
<keyword evidence="4" id="KW-0560">Oxidoreductase</keyword>
<dbReference type="GO" id="GO:0050660">
    <property type="term" value="F:flavin adenine dinucleotide binding"/>
    <property type="evidence" value="ECO:0007669"/>
    <property type="project" value="InterPro"/>
</dbReference>
<dbReference type="STRING" id="464029.SAMN02982989_4056"/>
<evidence type="ECO:0000256" key="3">
    <source>
        <dbReference type="ARBA" id="ARBA00022827"/>
    </source>
</evidence>
<organism evidence="6 7">
    <name type="scientific">Xaviernesmea oryzae</name>
    <dbReference type="NCBI Taxonomy" id="464029"/>
    <lineage>
        <taxon>Bacteria</taxon>
        <taxon>Pseudomonadati</taxon>
        <taxon>Pseudomonadota</taxon>
        <taxon>Alphaproteobacteria</taxon>
        <taxon>Hyphomicrobiales</taxon>
        <taxon>Rhizobiaceae</taxon>
        <taxon>Rhizobium/Agrobacterium group</taxon>
        <taxon>Xaviernesmea</taxon>
    </lineage>
</organism>
<dbReference type="SUPFAM" id="SSF54373">
    <property type="entry name" value="FAD-linked reductases, C-terminal domain"/>
    <property type="match status" value="1"/>
</dbReference>
<gene>
    <name evidence="6" type="ORF">SAMN02982989_4056</name>
</gene>
<dbReference type="InterPro" id="IPR006076">
    <property type="entry name" value="FAD-dep_OxRdtase"/>
</dbReference>
<sequence>MTARFRYIVIGRGMMGAAAARHLSKWTEGVALIGPGEPADYARHEGVFASHYDEARITRTIDPDPVWARLANRSIARYGEIAAESGIDFYSESGCLLVGPRRTGGAPSYVGNVLDAAGRLGVATETLADADLTDRFPFFSFPDGSEGVWEPKDAGHINPRRLVKAQAQLAGRQGAAIIPETVSSVRQEGDAVTVTTAEGNIYSGEKVLVAAGGFSINENLLPRRLDLKVYARTVAFFEVDEAAMDVWGRVPSLIWKWREGEDGIYLLPPVRYPDGRIYLKIGGDPDDLLLPTEPEVRAWFRSGGRESTKRRLTEIMTRLMPTLDLSRSSMAACVTSFTPTGYPAIAMTEADRIGVLSGGCGAAAKSSDEIGRLGAELIFHGRIVDDAYSADFSANYL</sequence>
<dbReference type="EMBL" id="FXAF01000011">
    <property type="protein sequence ID" value="SMF71632.1"/>
    <property type="molecule type" value="Genomic_DNA"/>
</dbReference>
<dbReference type="Gene3D" id="3.50.50.60">
    <property type="entry name" value="FAD/NAD(P)-binding domain"/>
    <property type="match status" value="1"/>
</dbReference>
<dbReference type="OrthoDB" id="4443251at2"/>
<dbReference type="GO" id="GO:0008115">
    <property type="term" value="F:sarcosine oxidase activity"/>
    <property type="evidence" value="ECO:0007669"/>
    <property type="project" value="TreeGrafter"/>
</dbReference>
<evidence type="ECO:0000259" key="5">
    <source>
        <dbReference type="Pfam" id="PF01266"/>
    </source>
</evidence>
<dbReference type="RefSeq" id="WP_085424667.1">
    <property type="nucleotide sequence ID" value="NZ_FXAF01000011.1"/>
</dbReference>
<dbReference type="InterPro" id="IPR036188">
    <property type="entry name" value="FAD/NAD-bd_sf"/>
</dbReference>
<protein>
    <submittedName>
        <fullName evidence="6">Sarcosine oxidase</fullName>
    </submittedName>
</protein>
<keyword evidence="7" id="KW-1185">Reference proteome</keyword>
<dbReference type="PANTHER" id="PTHR10961">
    <property type="entry name" value="PEROXISOMAL SARCOSINE OXIDASE"/>
    <property type="match status" value="1"/>
</dbReference>
<dbReference type="PANTHER" id="PTHR10961:SF10">
    <property type="entry name" value="FAD DEPENDENT OXIDOREDUCTASE DOMAIN-CONTAINING PROTEIN"/>
    <property type="match status" value="1"/>
</dbReference>
<reference evidence="7" key="1">
    <citation type="submission" date="2017-04" db="EMBL/GenBank/DDBJ databases">
        <authorList>
            <person name="Varghese N."/>
            <person name="Submissions S."/>
        </authorList>
    </citation>
    <scope>NUCLEOTIDE SEQUENCE [LARGE SCALE GENOMIC DNA]</scope>
    <source>
        <strain evidence="7">B4P</strain>
    </source>
</reference>
<dbReference type="InterPro" id="IPR045170">
    <property type="entry name" value="MTOX"/>
</dbReference>
<evidence type="ECO:0000313" key="6">
    <source>
        <dbReference type="EMBL" id="SMF71632.1"/>
    </source>
</evidence>
<proteinExistence type="predicted"/>
<comment type="cofactor">
    <cofactor evidence="1">
        <name>FAD</name>
        <dbReference type="ChEBI" id="CHEBI:57692"/>
    </cofactor>
</comment>
<keyword evidence="3" id="KW-0274">FAD</keyword>
<dbReference type="Proteomes" id="UP000192903">
    <property type="component" value="Unassembled WGS sequence"/>
</dbReference>
<evidence type="ECO:0000256" key="2">
    <source>
        <dbReference type="ARBA" id="ARBA00022630"/>
    </source>
</evidence>
<evidence type="ECO:0000313" key="7">
    <source>
        <dbReference type="Proteomes" id="UP000192903"/>
    </source>
</evidence>